<keyword evidence="3" id="KW-0597">Phosphoprotein</keyword>
<gene>
    <name evidence="5" type="ORF">Cba03nite_41430</name>
</gene>
<dbReference type="FunFam" id="2.30.38.10:FF:000001">
    <property type="entry name" value="Non-ribosomal peptide synthetase PvdI"/>
    <property type="match status" value="1"/>
</dbReference>
<accession>A0A8J3JTC6</accession>
<keyword evidence="6" id="KW-1185">Reference proteome</keyword>
<dbReference type="GO" id="GO:0008610">
    <property type="term" value="P:lipid biosynthetic process"/>
    <property type="evidence" value="ECO:0007669"/>
    <property type="project" value="UniProtKB-ARBA"/>
</dbReference>
<dbReference type="Pfam" id="PF00550">
    <property type="entry name" value="PP-binding"/>
    <property type="match status" value="1"/>
</dbReference>
<evidence type="ECO:0000313" key="6">
    <source>
        <dbReference type="Proteomes" id="UP000601223"/>
    </source>
</evidence>
<dbReference type="SUPFAM" id="SSF52777">
    <property type="entry name" value="CoA-dependent acyltransferases"/>
    <property type="match status" value="2"/>
</dbReference>
<organism evidence="5 6">
    <name type="scientific">Catellatospora bangladeshensis</name>
    <dbReference type="NCBI Taxonomy" id="310355"/>
    <lineage>
        <taxon>Bacteria</taxon>
        <taxon>Bacillati</taxon>
        <taxon>Actinomycetota</taxon>
        <taxon>Actinomycetes</taxon>
        <taxon>Micromonosporales</taxon>
        <taxon>Micromonosporaceae</taxon>
        <taxon>Catellatospora</taxon>
    </lineage>
</organism>
<evidence type="ECO:0000256" key="3">
    <source>
        <dbReference type="ARBA" id="ARBA00022553"/>
    </source>
</evidence>
<dbReference type="PANTHER" id="PTHR45527">
    <property type="entry name" value="NONRIBOSOMAL PEPTIDE SYNTHETASE"/>
    <property type="match status" value="1"/>
</dbReference>
<dbReference type="Gene3D" id="3.30.300.30">
    <property type="match status" value="1"/>
</dbReference>
<dbReference type="InterPro" id="IPR009081">
    <property type="entry name" value="PP-bd_ACP"/>
</dbReference>
<dbReference type="PROSITE" id="PS00012">
    <property type="entry name" value="PHOSPHOPANTETHEINE"/>
    <property type="match status" value="1"/>
</dbReference>
<dbReference type="InterPro" id="IPR042099">
    <property type="entry name" value="ANL_N_sf"/>
</dbReference>
<dbReference type="InterPro" id="IPR020806">
    <property type="entry name" value="PKS_PP-bd"/>
</dbReference>
<dbReference type="InterPro" id="IPR020845">
    <property type="entry name" value="AMP-binding_CS"/>
</dbReference>
<dbReference type="EMBL" id="BONF01000025">
    <property type="protein sequence ID" value="GIF82794.1"/>
    <property type="molecule type" value="Genomic_DNA"/>
</dbReference>
<comment type="caution">
    <text evidence="5">The sequence shown here is derived from an EMBL/GenBank/DDBJ whole genome shotgun (WGS) entry which is preliminary data.</text>
</comment>
<dbReference type="InterPro" id="IPR036736">
    <property type="entry name" value="ACP-like_sf"/>
</dbReference>
<sequence>MNPIMHGVWFTEQAQVAGTAYHMALGVRLDGDLDRHALGEACAAVVARHPMLSSAVTLAGDLPELVPAAEKVTLTDAAYSEQRVREEIARPYDLARGPLARFLLLRETPTRHLLLFTAHHLVFDGMSKDLLLADLAAAYAGTELAPLPAATDGAPGEQAVAAARAYWTDQAVSPGGEVVLPDLTGVPIAAEPGHAMEVELPTVDVAGFTRFEVLLAAIHVLLARYGNTGLPVAIGLSTRTEHTARHIGLHVNELPVTVAPAAGRFRDYATALRSRLRDLYRHRAVPLAQVSGGLRAAPSLTAVSVGYRRRGPAPEFPGLAAEVQWALFGGSARNALHLQFVDGPDGLIASLQHDPARLPVAAARRIGEHLRTVLTAVAADPDADVATLPIMPAAEADTVLHRWNDTARPRRESLVRLLATQTGLHPDETAVVDGDVRLSYAELDRAVTALAARLPGEGALVAVRLPRGWQALVAMLAVLRAGAAYVPVDPSYPQARQELILADADPALILEGLDAVPQARPGGAVPAGTAYVMYTSGTTGRPKGVVVPHSALANLLLGMAEAVGSRPGDRWLGLTPLSFDISGLELFLPLVTGGRLVIASDLSALEGRAVAALIEREGVTHVQATPSGWQVLLEAGFDGPAVTALAGGEALPPDLARRLRARTARLINVYGPTETTIWSTADEIPDQPDTVTIGRPIANTRTYVLDPAGRPLPAGVWGELCIGGDGVADGYLRRPDLTAERFVPDPFGPGRLYRTGDRCRWSADGRLVYGGRDDGQVKIRGHRVELEEIEAHLREHPGVAQAAVTLRGGELAGYLVPRDTAPDAAELRRHLGQRLPAATVPTSWTVLDRLPLTPSGKLDRAALPEPVLSRTAAPVRDTRASGDDELVETLRAIWQEVLSVEDVGDDEDLFDLGGHSLTITRISVRITQQLGRDVPLDVFFDTPTIAEIAQYLREQP</sequence>
<dbReference type="InterPro" id="IPR006162">
    <property type="entry name" value="Ppantetheine_attach_site"/>
</dbReference>
<dbReference type="NCBIfam" id="TIGR01733">
    <property type="entry name" value="AA-adenyl-dom"/>
    <property type="match status" value="1"/>
</dbReference>
<dbReference type="InterPro" id="IPR023213">
    <property type="entry name" value="CAT-like_dom_sf"/>
</dbReference>
<feature type="domain" description="Carrier" evidence="4">
    <location>
        <begin position="881"/>
        <end position="956"/>
    </location>
</feature>
<dbReference type="GO" id="GO:0009239">
    <property type="term" value="P:enterobactin biosynthetic process"/>
    <property type="evidence" value="ECO:0007669"/>
    <property type="project" value="TreeGrafter"/>
</dbReference>
<evidence type="ECO:0000313" key="5">
    <source>
        <dbReference type="EMBL" id="GIF82794.1"/>
    </source>
</evidence>
<evidence type="ECO:0000256" key="1">
    <source>
        <dbReference type="ARBA" id="ARBA00001957"/>
    </source>
</evidence>
<dbReference type="Gene3D" id="3.40.50.12780">
    <property type="entry name" value="N-terminal domain of ligase-like"/>
    <property type="match status" value="1"/>
</dbReference>
<dbReference type="Proteomes" id="UP000601223">
    <property type="component" value="Unassembled WGS sequence"/>
</dbReference>
<dbReference type="SUPFAM" id="SSF47336">
    <property type="entry name" value="ACP-like"/>
    <property type="match status" value="1"/>
</dbReference>
<dbReference type="InterPro" id="IPR045851">
    <property type="entry name" value="AMP-bd_C_sf"/>
</dbReference>
<dbReference type="PANTHER" id="PTHR45527:SF1">
    <property type="entry name" value="FATTY ACID SYNTHASE"/>
    <property type="match status" value="1"/>
</dbReference>
<dbReference type="Gene3D" id="3.30.559.30">
    <property type="entry name" value="Nonribosomal peptide synthetase, condensation domain"/>
    <property type="match status" value="1"/>
</dbReference>
<dbReference type="PROSITE" id="PS50075">
    <property type="entry name" value="CARRIER"/>
    <property type="match status" value="1"/>
</dbReference>
<dbReference type="SUPFAM" id="SSF56801">
    <property type="entry name" value="Acetyl-CoA synthetase-like"/>
    <property type="match status" value="1"/>
</dbReference>
<reference evidence="5 6" key="1">
    <citation type="submission" date="2021-01" db="EMBL/GenBank/DDBJ databases">
        <title>Whole genome shotgun sequence of Catellatospora bangladeshensis NBRC 107357.</title>
        <authorList>
            <person name="Komaki H."/>
            <person name="Tamura T."/>
        </authorList>
    </citation>
    <scope>NUCLEOTIDE SEQUENCE [LARGE SCALE GENOMIC DNA]</scope>
    <source>
        <strain evidence="5 6">NBRC 107357</strain>
    </source>
</reference>
<dbReference type="RefSeq" id="WP_203748607.1">
    <property type="nucleotide sequence ID" value="NZ_BONF01000025.1"/>
</dbReference>
<dbReference type="GO" id="GO:0031177">
    <property type="term" value="F:phosphopantetheine binding"/>
    <property type="evidence" value="ECO:0007669"/>
    <property type="project" value="InterPro"/>
</dbReference>
<name>A0A8J3JTC6_9ACTN</name>
<dbReference type="PROSITE" id="PS00455">
    <property type="entry name" value="AMP_BINDING"/>
    <property type="match status" value="1"/>
</dbReference>
<dbReference type="Pfam" id="PF13193">
    <property type="entry name" value="AMP-binding_C"/>
    <property type="match status" value="1"/>
</dbReference>
<evidence type="ECO:0000256" key="2">
    <source>
        <dbReference type="ARBA" id="ARBA00022450"/>
    </source>
</evidence>
<dbReference type="GO" id="GO:0005829">
    <property type="term" value="C:cytosol"/>
    <property type="evidence" value="ECO:0007669"/>
    <property type="project" value="TreeGrafter"/>
</dbReference>
<dbReference type="InterPro" id="IPR001242">
    <property type="entry name" value="Condensation_dom"/>
</dbReference>
<proteinExistence type="predicted"/>
<dbReference type="GO" id="GO:0047527">
    <property type="term" value="F:2,3-dihydroxybenzoate-serine ligase activity"/>
    <property type="evidence" value="ECO:0007669"/>
    <property type="project" value="TreeGrafter"/>
</dbReference>
<dbReference type="SMART" id="SM00823">
    <property type="entry name" value="PKS_PP"/>
    <property type="match status" value="1"/>
</dbReference>
<comment type="cofactor">
    <cofactor evidence="1">
        <name>pantetheine 4'-phosphate</name>
        <dbReference type="ChEBI" id="CHEBI:47942"/>
    </cofactor>
</comment>
<dbReference type="Pfam" id="PF00668">
    <property type="entry name" value="Condensation"/>
    <property type="match status" value="1"/>
</dbReference>
<dbReference type="InterPro" id="IPR000873">
    <property type="entry name" value="AMP-dep_synth/lig_dom"/>
</dbReference>
<dbReference type="GO" id="GO:0043041">
    <property type="term" value="P:amino acid activation for nonribosomal peptide biosynthetic process"/>
    <property type="evidence" value="ECO:0007669"/>
    <property type="project" value="TreeGrafter"/>
</dbReference>
<dbReference type="Gene3D" id="1.10.1200.10">
    <property type="entry name" value="ACP-like"/>
    <property type="match status" value="1"/>
</dbReference>
<keyword evidence="2" id="KW-0596">Phosphopantetheine</keyword>
<dbReference type="Gene3D" id="3.30.559.10">
    <property type="entry name" value="Chloramphenicol acetyltransferase-like domain"/>
    <property type="match status" value="1"/>
</dbReference>
<dbReference type="InterPro" id="IPR010071">
    <property type="entry name" value="AA_adenyl_dom"/>
</dbReference>
<evidence type="ECO:0000259" key="4">
    <source>
        <dbReference type="PROSITE" id="PS50075"/>
    </source>
</evidence>
<dbReference type="GO" id="GO:0009366">
    <property type="term" value="C:enterobactin synthetase complex"/>
    <property type="evidence" value="ECO:0007669"/>
    <property type="project" value="TreeGrafter"/>
</dbReference>
<dbReference type="AlphaFoldDB" id="A0A8J3JTC6"/>
<protein>
    <recommendedName>
        <fullName evidence="4">Carrier domain-containing protein</fullName>
    </recommendedName>
</protein>
<dbReference type="InterPro" id="IPR025110">
    <property type="entry name" value="AMP-bd_C"/>
</dbReference>
<dbReference type="Pfam" id="PF00501">
    <property type="entry name" value="AMP-binding"/>
    <property type="match status" value="2"/>
</dbReference>